<evidence type="ECO:0000256" key="1">
    <source>
        <dbReference type="SAM" id="Coils"/>
    </source>
</evidence>
<feature type="region of interest" description="Disordered" evidence="2">
    <location>
        <begin position="85"/>
        <end position="124"/>
    </location>
</feature>
<feature type="compositionally biased region" description="Polar residues" evidence="2">
    <location>
        <begin position="216"/>
        <end position="228"/>
    </location>
</feature>
<organism evidence="3 4">
    <name type="scientific">Anopheles christyi</name>
    <dbReference type="NCBI Taxonomy" id="43041"/>
    <lineage>
        <taxon>Eukaryota</taxon>
        <taxon>Metazoa</taxon>
        <taxon>Ecdysozoa</taxon>
        <taxon>Arthropoda</taxon>
        <taxon>Hexapoda</taxon>
        <taxon>Insecta</taxon>
        <taxon>Pterygota</taxon>
        <taxon>Neoptera</taxon>
        <taxon>Endopterygota</taxon>
        <taxon>Diptera</taxon>
        <taxon>Nematocera</taxon>
        <taxon>Culicoidea</taxon>
        <taxon>Culicidae</taxon>
        <taxon>Anophelinae</taxon>
        <taxon>Anopheles</taxon>
    </lineage>
</organism>
<feature type="compositionally biased region" description="Low complexity" evidence="2">
    <location>
        <begin position="94"/>
        <end position="104"/>
    </location>
</feature>
<proteinExistence type="predicted"/>
<feature type="region of interest" description="Disordered" evidence="2">
    <location>
        <begin position="209"/>
        <end position="235"/>
    </location>
</feature>
<dbReference type="VEuPathDB" id="VectorBase:ACHR000783"/>
<dbReference type="AlphaFoldDB" id="A0A182JQK0"/>
<sequence length="521" mass="56387">DVIYHNEAYTNSASSGDGSPEYEQSSDAYSGKQHHHSQQHHPYQQQQPAESHSMCAKGGAKAVPLSPQRGQSFIAAVISAIKNATSKTATPKSAGAATNGTNAGSKECRESNGHESDSTEMLDSETEPCLMMDNVLEDVTMPDSHSHNMVSSSTRISQIEMPSSLESGVGATSNAMTMAHDESLDNLSQAIANRQQIELQSNMIASGRSSRFHHGSVSSNEQQQAARNTPSAVTSTAAVITTAPDHTTASHSSSLDDEENSCCAEASMAEMPSICEYCNAQSLVDQVIDVDNLITKLLKVLRIVQMDNDHCIQELINHKNKLAISNEEIQDRVKEYEELNYKLQDDLKDAYHQLQVRGSELNTNKVELLKHRKEIDIPKLKAKLFEKEQQLATMASNATNGSNFVMTASWHQALNEAKRQYEAIDRALETLDSVKSIVQQTPALMELQRDLEETNFASASSFPLVTAVQLNQLNCGQVGTNGNGAGVNGNGIIDLNANETTLANEAGSVGADPSCYIDSTA</sequence>
<evidence type="ECO:0000313" key="4">
    <source>
        <dbReference type="Proteomes" id="UP000075881"/>
    </source>
</evidence>
<evidence type="ECO:0000313" key="3">
    <source>
        <dbReference type="EnsemblMetazoa" id="ACHR000783-PA"/>
    </source>
</evidence>
<dbReference type="EnsemblMetazoa" id="ACHR000783-RA">
    <property type="protein sequence ID" value="ACHR000783-PA"/>
    <property type="gene ID" value="ACHR000783"/>
</dbReference>
<accession>A0A182JQK0</accession>
<feature type="region of interest" description="Disordered" evidence="2">
    <location>
        <begin position="1"/>
        <end position="65"/>
    </location>
</feature>
<dbReference type="Proteomes" id="UP000075881">
    <property type="component" value="Unassembled WGS sequence"/>
</dbReference>
<keyword evidence="1" id="KW-0175">Coiled coil</keyword>
<reference evidence="3" key="2">
    <citation type="submission" date="2020-05" db="UniProtKB">
        <authorList>
            <consortium name="EnsemblMetazoa"/>
        </authorList>
    </citation>
    <scope>IDENTIFICATION</scope>
    <source>
        <strain evidence="3">ACHKN1017</strain>
    </source>
</reference>
<feature type="coiled-coil region" evidence="1">
    <location>
        <begin position="312"/>
        <end position="353"/>
    </location>
</feature>
<feature type="compositionally biased region" description="Basic and acidic residues" evidence="2">
    <location>
        <begin position="106"/>
        <end position="117"/>
    </location>
</feature>
<keyword evidence="4" id="KW-1185">Reference proteome</keyword>
<evidence type="ECO:0000256" key="2">
    <source>
        <dbReference type="SAM" id="MobiDB-lite"/>
    </source>
</evidence>
<reference evidence="4" key="1">
    <citation type="submission" date="2013-03" db="EMBL/GenBank/DDBJ databases">
        <title>The Genome Sequence of Anopheles christyi ACHKN1017.</title>
        <authorList>
            <consortium name="The Broad Institute Genomics Platform"/>
            <person name="Neafsey D.E."/>
            <person name="Besansky N."/>
            <person name="Walker B."/>
            <person name="Young S.K."/>
            <person name="Zeng Q."/>
            <person name="Gargeya S."/>
            <person name="Fitzgerald M."/>
            <person name="Haas B."/>
            <person name="Abouelleil A."/>
            <person name="Allen A.W."/>
            <person name="Alvarado L."/>
            <person name="Arachchi H.M."/>
            <person name="Berlin A.M."/>
            <person name="Chapman S.B."/>
            <person name="Gainer-Dewar J."/>
            <person name="Goldberg J."/>
            <person name="Griggs A."/>
            <person name="Gujja S."/>
            <person name="Hansen M."/>
            <person name="Howarth C."/>
            <person name="Imamovic A."/>
            <person name="Ireland A."/>
            <person name="Larimer J."/>
            <person name="McCowan C."/>
            <person name="Murphy C."/>
            <person name="Pearson M."/>
            <person name="Poon T.W."/>
            <person name="Priest M."/>
            <person name="Roberts A."/>
            <person name="Saif S."/>
            <person name="Shea T."/>
            <person name="Sisk P."/>
            <person name="Sykes S."/>
            <person name="Wortman J."/>
            <person name="Nusbaum C."/>
            <person name="Birren B."/>
        </authorList>
    </citation>
    <scope>NUCLEOTIDE SEQUENCE [LARGE SCALE GENOMIC DNA]</scope>
    <source>
        <strain evidence="4">ACHKN1017</strain>
    </source>
</reference>
<name>A0A182JQK0_9DIPT</name>
<feature type="compositionally biased region" description="Polar residues" evidence="2">
    <location>
        <begin position="8"/>
        <end position="28"/>
    </location>
</feature>
<protein>
    <submittedName>
        <fullName evidence="3">Uncharacterized protein</fullName>
    </submittedName>
</protein>